<evidence type="ECO:0000313" key="2">
    <source>
        <dbReference type="Proteomes" id="UP000432464"/>
    </source>
</evidence>
<sequence length="171" mass="18845">MDGMLVLVNGLPGAGKTTLRVALSRFLNTWFLSKDAIKEALAGCLENAVEVTELGVVATDTVWTKESPVDVVIDSWWFKPRNLALARAGIERSGARRVVEVWCDIPADVARSRYASRQRAAIHRDRQRLAENWDDWAAHAGPLGLAPTLMIDTTHEVDVANLAERIRATTA</sequence>
<gene>
    <name evidence="1" type="ORF">GLP40_01680</name>
</gene>
<protein>
    <submittedName>
        <fullName evidence="1">AAA family ATPase</fullName>
    </submittedName>
</protein>
<dbReference type="Proteomes" id="UP000432464">
    <property type="component" value="Unassembled WGS sequence"/>
</dbReference>
<proteinExistence type="predicted"/>
<dbReference type="AlphaFoldDB" id="A0A6I3KLN3"/>
<dbReference type="InterPro" id="IPR027417">
    <property type="entry name" value="P-loop_NTPase"/>
</dbReference>
<reference evidence="1 2" key="1">
    <citation type="submission" date="2019-11" db="EMBL/GenBank/DDBJ databases">
        <title>Nocardia sp. nov. CT2-14 isolated from soil.</title>
        <authorList>
            <person name="Kanchanasin P."/>
            <person name="Tanasupawat S."/>
            <person name="Yuki M."/>
            <person name="Kudo T."/>
        </authorList>
    </citation>
    <scope>NUCLEOTIDE SEQUENCE [LARGE SCALE GENOMIC DNA]</scope>
    <source>
        <strain evidence="1 2">CT2-14</strain>
    </source>
</reference>
<keyword evidence="2" id="KW-1185">Reference proteome</keyword>
<organism evidence="1 2">
    <name type="scientific">Nocardia aurantiaca</name>
    <dbReference type="NCBI Taxonomy" id="2675850"/>
    <lineage>
        <taxon>Bacteria</taxon>
        <taxon>Bacillati</taxon>
        <taxon>Actinomycetota</taxon>
        <taxon>Actinomycetes</taxon>
        <taxon>Mycobacteriales</taxon>
        <taxon>Nocardiaceae</taxon>
        <taxon>Nocardia</taxon>
    </lineage>
</organism>
<name>A0A6I3KLN3_9NOCA</name>
<dbReference type="Gene3D" id="3.40.50.300">
    <property type="entry name" value="P-loop containing nucleotide triphosphate hydrolases"/>
    <property type="match status" value="1"/>
</dbReference>
<dbReference type="EMBL" id="WMBB01000001">
    <property type="protein sequence ID" value="MTE11503.1"/>
    <property type="molecule type" value="Genomic_DNA"/>
</dbReference>
<comment type="caution">
    <text evidence="1">The sequence shown here is derived from an EMBL/GenBank/DDBJ whole genome shotgun (WGS) entry which is preliminary data.</text>
</comment>
<accession>A0A6I3KLN3</accession>
<evidence type="ECO:0000313" key="1">
    <source>
        <dbReference type="EMBL" id="MTE11503.1"/>
    </source>
</evidence>
<dbReference type="Pfam" id="PF13671">
    <property type="entry name" value="AAA_33"/>
    <property type="match status" value="1"/>
</dbReference>
<dbReference type="SUPFAM" id="SSF52540">
    <property type="entry name" value="P-loop containing nucleoside triphosphate hydrolases"/>
    <property type="match status" value="1"/>
</dbReference>